<evidence type="ECO:0000313" key="2">
    <source>
        <dbReference type="EMBL" id="MFD4217580.1"/>
    </source>
</evidence>
<evidence type="ECO:0000313" key="3">
    <source>
        <dbReference type="Proteomes" id="UP001598251"/>
    </source>
</evidence>
<keyword evidence="1" id="KW-1133">Transmembrane helix</keyword>
<dbReference type="EMBL" id="JBHXOF010000033">
    <property type="protein sequence ID" value="MFD4217580.1"/>
    <property type="molecule type" value="Genomic_DNA"/>
</dbReference>
<comment type="caution">
    <text evidence="2">The sequence shown here is derived from an EMBL/GenBank/DDBJ whole genome shotgun (WGS) entry which is preliminary data.</text>
</comment>
<proteinExistence type="predicted"/>
<protein>
    <recommendedName>
        <fullName evidence="4">Integral membrane protein</fullName>
    </recommendedName>
</protein>
<organism evidence="2 3">
    <name type="scientific">Streptomyces sindenensis</name>
    <dbReference type="NCBI Taxonomy" id="67363"/>
    <lineage>
        <taxon>Bacteria</taxon>
        <taxon>Bacillati</taxon>
        <taxon>Actinomycetota</taxon>
        <taxon>Actinomycetes</taxon>
        <taxon>Kitasatosporales</taxon>
        <taxon>Streptomycetaceae</taxon>
        <taxon>Streptomyces</taxon>
    </lineage>
</organism>
<dbReference type="Proteomes" id="UP001598251">
    <property type="component" value="Unassembled WGS sequence"/>
</dbReference>
<sequence length="283" mass="30822">MIESASDMAGWIFTVLANLALVIMGFAMIRAWARGEMVRVFVFLAVGLGWWAAVIAGPDFFRDLLGDEPDTTAPKPADRPSDDDGFSVPAWLLYAAAGCVAVIGAASLAIRRRRRKAVQRKGEAAHLERRRAIEADHDAVREAYGRYAADVLAVLDRPALDDVTVPTTADFLHAMDAAEDARRGDDLADYREAVSLLKTAWRAADEHATRSGVRHLPRQERAAISKARALLEQALDGAGGEHERHAAYVKARELLDGVLVIPRQAAAELESRHRLTLTKGNGA</sequence>
<evidence type="ECO:0000256" key="1">
    <source>
        <dbReference type="SAM" id="Phobius"/>
    </source>
</evidence>
<feature type="transmembrane region" description="Helical" evidence="1">
    <location>
        <begin position="91"/>
        <end position="110"/>
    </location>
</feature>
<feature type="transmembrane region" description="Helical" evidence="1">
    <location>
        <begin position="40"/>
        <end position="61"/>
    </location>
</feature>
<reference evidence="2 3" key="1">
    <citation type="submission" date="2024-09" db="EMBL/GenBank/DDBJ databases">
        <title>The Natural Products Discovery Center: Release of the First 8490 Sequenced Strains for Exploring Actinobacteria Biosynthetic Diversity.</title>
        <authorList>
            <person name="Kalkreuter E."/>
            <person name="Kautsar S.A."/>
            <person name="Yang D."/>
            <person name="Bader C.D."/>
            <person name="Teijaro C.N."/>
            <person name="Fluegel L."/>
            <person name="Davis C.M."/>
            <person name="Simpson J.R."/>
            <person name="Lauterbach L."/>
            <person name="Steele A.D."/>
            <person name="Gui C."/>
            <person name="Meng S."/>
            <person name="Li G."/>
            <person name="Viehrig K."/>
            <person name="Ye F."/>
            <person name="Su P."/>
            <person name="Kiefer A.F."/>
            <person name="Nichols A."/>
            <person name="Cepeda A.J."/>
            <person name="Yan W."/>
            <person name="Fan B."/>
            <person name="Jiang Y."/>
            <person name="Adhikari A."/>
            <person name="Zheng C.-J."/>
            <person name="Schuster L."/>
            <person name="Cowan T.M."/>
            <person name="Smanski M.J."/>
            <person name="Chevrette M.G."/>
            <person name="De Carvalho L.P.S."/>
            <person name="Shen B."/>
        </authorList>
    </citation>
    <scope>NUCLEOTIDE SEQUENCE [LARGE SCALE GENOMIC DNA]</scope>
    <source>
        <strain evidence="2 3">NPDC058546</strain>
    </source>
</reference>
<keyword evidence="1" id="KW-0812">Transmembrane</keyword>
<keyword evidence="1" id="KW-0472">Membrane</keyword>
<keyword evidence="3" id="KW-1185">Reference proteome</keyword>
<accession>A0ABW6EU30</accession>
<gene>
    <name evidence="2" type="ORF">ACFWSS_32415</name>
</gene>
<name>A0ABW6EU30_9ACTN</name>
<feature type="transmembrane region" description="Helical" evidence="1">
    <location>
        <begin position="12"/>
        <end position="33"/>
    </location>
</feature>
<evidence type="ECO:0008006" key="4">
    <source>
        <dbReference type="Google" id="ProtNLM"/>
    </source>
</evidence>
<dbReference type="RefSeq" id="WP_376936562.1">
    <property type="nucleotide sequence ID" value="NZ_JBHXLY010000046.1"/>
</dbReference>